<keyword evidence="5" id="KW-1133">Transmembrane helix</keyword>
<comment type="subcellular location">
    <subcellularLocation>
        <location evidence="1">Cell membrane</location>
        <topology evidence="1">Single-pass membrane protein</topology>
    </subcellularLocation>
    <subcellularLocation>
        <location evidence="7">Cell membrane</location>
        <topology evidence="7">Single-pass type II membrane protein</topology>
    </subcellularLocation>
</comment>
<comment type="caution">
    <text evidence="8">The sequence shown here is derived from an EMBL/GenBank/DDBJ whole genome shotgun (WGS) entry which is preliminary data.</text>
</comment>
<dbReference type="EMBL" id="BMEO01000009">
    <property type="protein sequence ID" value="GGF99079.1"/>
    <property type="molecule type" value="Genomic_DNA"/>
</dbReference>
<evidence type="ECO:0000256" key="3">
    <source>
        <dbReference type="ARBA" id="ARBA00022475"/>
    </source>
</evidence>
<accession>A0A917CVJ5</accession>
<keyword evidence="3" id="KW-1003">Cell membrane</keyword>
<keyword evidence="7" id="KW-0653">Protein transport</keyword>
<evidence type="ECO:0000256" key="4">
    <source>
        <dbReference type="ARBA" id="ARBA00022692"/>
    </source>
</evidence>
<evidence type="ECO:0000256" key="2">
    <source>
        <dbReference type="ARBA" id="ARBA00005811"/>
    </source>
</evidence>
<comment type="similarity">
    <text evidence="2 7">Belongs to the ExbD/TolR family.</text>
</comment>
<dbReference type="Pfam" id="PF02472">
    <property type="entry name" value="ExbD"/>
    <property type="match status" value="1"/>
</dbReference>
<dbReference type="InterPro" id="IPR003400">
    <property type="entry name" value="ExbD"/>
</dbReference>
<dbReference type="GO" id="GO:0015031">
    <property type="term" value="P:protein transport"/>
    <property type="evidence" value="ECO:0007669"/>
    <property type="project" value="UniProtKB-KW"/>
</dbReference>
<dbReference type="AlphaFoldDB" id="A0A917CVJ5"/>
<evidence type="ECO:0000256" key="1">
    <source>
        <dbReference type="ARBA" id="ARBA00004162"/>
    </source>
</evidence>
<dbReference type="RefSeq" id="WP_188365646.1">
    <property type="nucleotide sequence ID" value="NZ_BMEO01000009.1"/>
</dbReference>
<keyword evidence="6" id="KW-0472">Membrane</keyword>
<keyword evidence="4 7" id="KW-0812">Transmembrane</keyword>
<gene>
    <name evidence="8" type="ORF">GCM10011365_20480</name>
</gene>
<evidence type="ECO:0000256" key="6">
    <source>
        <dbReference type="ARBA" id="ARBA00023136"/>
    </source>
</evidence>
<sequence>MYDLNYHHSLTMLRALISAVLFIALVGCSEQDISVNETAVEVSRPSTSTKTNGLLVRLMQDVIRFTDKSKQRNTDVPLKDLKDYIKNQKLAEKHSLVLLFVDKEADTGDMVEVMDIFKNAGIKDIHIAGGNR</sequence>
<dbReference type="Gene3D" id="3.30.420.270">
    <property type="match status" value="1"/>
</dbReference>
<name>A0A917CVJ5_9GAMM</name>
<dbReference type="Proteomes" id="UP000605253">
    <property type="component" value="Unassembled WGS sequence"/>
</dbReference>
<organism evidence="8 9">
    <name type="scientific">Marinicella pacifica</name>
    <dbReference type="NCBI Taxonomy" id="1171543"/>
    <lineage>
        <taxon>Bacteria</taxon>
        <taxon>Pseudomonadati</taxon>
        <taxon>Pseudomonadota</taxon>
        <taxon>Gammaproteobacteria</taxon>
        <taxon>Lysobacterales</taxon>
        <taxon>Marinicellaceae</taxon>
        <taxon>Marinicella</taxon>
    </lineage>
</organism>
<protein>
    <submittedName>
        <fullName evidence="8">Uncharacterized protein</fullName>
    </submittedName>
</protein>
<evidence type="ECO:0000313" key="8">
    <source>
        <dbReference type="EMBL" id="GGF99079.1"/>
    </source>
</evidence>
<evidence type="ECO:0000313" key="9">
    <source>
        <dbReference type="Proteomes" id="UP000605253"/>
    </source>
</evidence>
<proteinExistence type="inferred from homology"/>
<reference evidence="8" key="1">
    <citation type="journal article" date="2014" name="Int. J. Syst. Evol. Microbiol.">
        <title>Complete genome sequence of Corynebacterium casei LMG S-19264T (=DSM 44701T), isolated from a smear-ripened cheese.</title>
        <authorList>
            <consortium name="US DOE Joint Genome Institute (JGI-PGF)"/>
            <person name="Walter F."/>
            <person name="Albersmeier A."/>
            <person name="Kalinowski J."/>
            <person name="Ruckert C."/>
        </authorList>
    </citation>
    <scope>NUCLEOTIDE SEQUENCE</scope>
    <source>
        <strain evidence="8">CGMCC 1.12181</strain>
    </source>
</reference>
<dbReference type="GO" id="GO:0022857">
    <property type="term" value="F:transmembrane transporter activity"/>
    <property type="evidence" value="ECO:0007669"/>
    <property type="project" value="InterPro"/>
</dbReference>
<keyword evidence="7" id="KW-0813">Transport</keyword>
<evidence type="ECO:0000256" key="7">
    <source>
        <dbReference type="RuleBase" id="RU003879"/>
    </source>
</evidence>
<keyword evidence="9" id="KW-1185">Reference proteome</keyword>
<dbReference type="GO" id="GO:0005886">
    <property type="term" value="C:plasma membrane"/>
    <property type="evidence" value="ECO:0007669"/>
    <property type="project" value="UniProtKB-SubCell"/>
</dbReference>
<evidence type="ECO:0000256" key="5">
    <source>
        <dbReference type="ARBA" id="ARBA00022989"/>
    </source>
</evidence>
<reference evidence="8" key="2">
    <citation type="submission" date="2020-09" db="EMBL/GenBank/DDBJ databases">
        <authorList>
            <person name="Sun Q."/>
            <person name="Zhou Y."/>
        </authorList>
    </citation>
    <scope>NUCLEOTIDE SEQUENCE</scope>
    <source>
        <strain evidence="8">CGMCC 1.12181</strain>
    </source>
</reference>